<dbReference type="InterPro" id="IPR021109">
    <property type="entry name" value="Peptidase_aspartic_dom_sf"/>
</dbReference>
<dbReference type="PANTHER" id="PTHR19422">
    <property type="entry name" value="GAG RETROVIRAL POLYPROTEIN"/>
    <property type="match status" value="1"/>
</dbReference>
<dbReference type="AlphaFoldDB" id="A0A3M0L8T4"/>
<sequence>MPGLAPVPGFPNALVVPAAVAAVSMAVALPMAMALSATEMVGQDRPIIDCGLSNKGDKVYLPGVAETGADVTIIARFKWPQGWELMPANGAISGVGGAATSMWSKRTIIEGPEGQVATVRPFMTIQALEGAGFEIATEKIQRTCPWTYLGLRIGEQTIIPQQLTIKDNPRTLRDLQQLCGSISWVHPLLGITTEDLAPLFNLLRGSDDLDTPQTIMPETQVVIQKLSEALSMRQVHSADPTLPFQFVILGGSHKSVMTWKNPDTQDLDYDVQIVQGCLQIAELAAVDRA</sequence>
<dbReference type="InterPro" id="IPR001995">
    <property type="entry name" value="Peptidase_A2_cat"/>
</dbReference>
<dbReference type="Gene3D" id="3.30.70.270">
    <property type="match status" value="1"/>
</dbReference>
<evidence type="ECO:0000256" key="3">
    <source>
        <dbReference type="ARBA" id="ARBA00022801"/>
    </source>
</evidence>
<gene>
    <name evidence="6" type="ORF">DUI87_02271</name>
</gene>
<dbReference type="SUPFAM" id="SSF56672">
    <property type="entry name" value="DNA/RNA polymerases"/>
    <property type="match status" value="1"/>
</dbReference>
<name>A0A3M0L8T4_HIRRU</name>
<keyword evidence="1" id="KW-0645">Protease</keyword>
<evidence type="ECO:0000256" key="1">
    <source>
        <dbReference type="ARBA" id="ARBA00022670"/>
    </source>
</evidence>
<dbReference type="SUPFAM" id="SSF50630">
    <property type="entry name" value="Acid proteases"/>
    <property type="match status" value="1"/>
</dbReference>
<keyword evidence="4" id="KW-0472">Membrane</keyword>
<evidence type="ECO:0000256" key="4">
    <source>
        <dbReference type="SAM" id="Phobius"/>
    </source>
</evidence>
<dbReference type="EMBL" id="QRBI01000093">
    <property type="protein sequence ID" value="RMC21406.1"/>
    <property type="molecule type" value="Genomic_DNA"/>
</dbReference>
<keyword evidence="4" id="KW-1133">Transmembrane helix</keyword>
<dbReference type="GO" id="GO:0006508">
    <property type="term" value="P:proteolysis"/>
    <property type="evidence" value="ECO:0007669"/>
    <property type="project" value="UniProtKB-KW"/>
</dbReference>
<feature type="transmembrane region" description="Helical" evidence="4">
    <location>
        <begin position="12"/>
        <end position="35"/>
    </location>
</feature>
<organism evidence="6 7">
    <name type="scientific">Hirundo rustica rustica</name>
    <dbReference type="NCBI Taxonomy" id="333673"/>
    <lineage>
        <taxon>Eukaryota</taxon>
        <taxon>Metazoa</taxon>
        <taxon>Chordata</taxon>
        <taxon>Craniata</taxon>
        <taxon>Vertebrata</taxon>
        <taxon>Euteleostomi</taxon>
        <taxon>Archelosauria</taxon>
        <taxon>Archosauria</taxon>
        <taxon>Dinosauria</taxon>
        <taxon>Saurischia</taxon>
        <taxon>Theropoda</taxon>
        <taxon>Coelurosauria</taxon>
        <taxon>Aves</taxon>
        <taxon>Neognathae</taxon>
        <taxon>Neoaves</taxon>
        <taxon>Telluraves</taxon>
        <taxon>Australaves</taxon>
        <taxon>Passeriformes</taxon>
        <taxon>Sylvioidea</taxon>
        <taxon>Hirundinidae</taxon>
        <taxon>Hirundo</taxon>
    </lineage>
</organism>
<proteinExistence type="predicted"/>
<dbReference type="OrthoDB" id="9217944at2759"/>
<protein>
    <recommendedName>
        <fullName evidence="5">Peptidase A2 domain-containing protein</fullName>
    </recommendedName>
</protein>
<evidence type="ECO:0000259" key="5">
    <source>
        <dbReference type="PROSITE" id="PS50175"/>
    </source>
</evidence>
<dbReference type="GO" id="GO:0004190">
    <property type="term" value="F:aspartic-type endopeptidase activity"/>
    <property type="evidence" value="ECO:0007669"/>
    <property type="project" value="UniProtKB-KW"/>
</dbReference>
<dbReference type="Pfam" id="PF06817">
    <property type="entry name" value="RVT_thumb"/>
    <property type="match status" value="1"/>
</dbReference>
<reference evidence="6 7" key="1">
    <citation type="submission" date="2018-07" db="EMBL/GenBank/DDBJ databases">
        <title>A high quality draft genome assembly of the barn swallow (H. rustica rustica).</title>
        <authorList>
            <person name="Formenti G."/>
            <person name="Chiara M."/>
            <person name="Poveda L."/>
            <person name="Francoijs K.-J."/>
            <person name="Bonisoli-Alquati A."/>
            <person name="Canova L."/>
            <person name="Gianfranceschi L."/>
            <person name="Horner D.S."/>
            <person name="Saino N."/>
        </authorList>
    </citation>
    <scope>NUCLEOTIDE SEQUENCE [LARGE SCALE GENOMIC DNA]</scope>
    <source>
        <strain evidence="6">Chelidonia</strain>
        <tissue evidence="6">Blood</tissue>
    </source>
</reference>
<dbReference type="STRING" id="333673.A0A3M0L8T4"/>
<dbReference type="GO" id="GO:0003964">
    <property type="term" value="F:RNA-directed DNA polymerase activity"/>
    <property type="evidence" value="ECO:0007669"/>
    <property type="project" value="InterPro"/>
</dbReference>
<dbReference type="InterPro" id="IPR051592">
    <property type="entry name" value="HERV-K_Pro_peptidase_A2"/>
</dbReference>
<dbReference type="Pfam" id="PF00077">
    <property type="entry name" value="RVP"/>
    <property type="match status" value="1"/>
</dbReference>
<keyword evidence="7" id="KW-1185">Reference proteome</keyword>
<dbReference type="PROSITE" id="PS50175">
    <property type="entry name" value="ASP_PROT_RETROV"/>
    <property type="match status" value="1"/>
</dbReference>
<accession>A0A3M0L8T4</accession>
<comment type="caution">
    <text evidence="6">The sequence shown here is derived from an EMBL/GenBank/DDBJ whole genome shotgun (WGS) entry which is preliminary data.</text>
</comment>
<dbReference type="Proteomes" id="UP000269221">
    <property type="component" value="Unassembled WGS sequence"/>
</dbReference>
<dbReference type="Gene3D" id="2.40.70.10">
    <property type="entry name" value="Acid Proteases"/>
    <property type="match status" value="1"/>
</dbReference>
<keyword evidence="2" id="KW-0064">Aspartyl protease</keyword>
<dbReference type="InterPro" id="IPR018061">
    <property type="entry name" value="Retropepsins"/>
</dbReference>
<evidence type="ECO:0000313" key="6">
    <source>
        <dbReference type="EMBL" id="RMC21406.1"/>
    </source>
</evidence>
<feature type="domain" description="Peptidase A2" evidence="5">
    <location>
        <begin position="61"/>
        <end position="153"/>
    </location>
</feature>
<dbReference type="PANTHER" id="PTHR19422:SF123">
    <property type="entry name" value="RT1 CLASS I, LOCUS CE15"/>
    <property type="match status" value="1"/>
</dbReference>
<keyword evidence="4" id="KW-0812">Transmembrane</keyword>
<dbReference type="InterPro" id="IPR043502">
    <property type="entry name" value="DNA/RNA_pol_sf"/>
</dbReference>
<evidence type="ECO:0000256" key="2">
    <source>
        <dbReference type="ARBA" id="ARBA00022750"/>
    </source>
</evidence>
<keyword evidence="3" id="KW-0378">Hydrolase</keyword>
<evidence type="ECO:0000313" key="7">
    <source>
        <dbReference type="Proteomes" id="UP000269221"/>
    </source>
</evidence>
<dbReference type="InterPro" id="IPR043128">
    <property type="entry name" value="Rev_trsase/Diguanyl_cyclase"/>
</dbReference>
<dbReference type="InterPro" id="IPR010661">
    <property type="entry name" value="RVT_thumb"/>
</dbReference>